<gene>
    <name evidence="6" type="ORF">PHLGIDRAFT_64064</name>
</gene>
<comment type="catalytic activity">
    <reaction evidence="5">
        <text>[protein]-C-terminal S-[(2E,6E)-farnesyl]-L-cysteine + S-adenosyl-L-methionine = [protein]-C-terminal S-[(2E,6E)-farnesyl]-L-cysteine methyl ester + S-adenosyl-L-homocysteine</text>
        <dbReference type="Rhea" id="RHEA:21672"/>
        <dbReference type="Rhea" id="RHEA-COMP:12125"/>
        <dbReference type="Rhea" id="RHEA-COMP:12126"/>
        <dbReference type="ChEBI" id="CHEBI:57856"/>
        <dbReference type="ChEBI" id="CHEBI:59789"/>
        <dbReference type="ChEBI" id="CHEBI:90510"/>
        <dbReference type="ChEBI" id="CHEBI:90511"/>
        <dbReference type="EC" id="2.1.1.100"/>
    </reaction>
</comment>
<comment type="similarity">
    <text evidence="5">Belongs to the class VI-like SAM-binding methyltransferase superfamily. Isoprenylcysteine carboxyl methyltransferase family.</text>
</comment>
<protein>
    <recommendedName>
        <fullName evidence="5">Protein-S-isoprenylcysteine O-methyltransferase</fullName>
        <ecNumber evidence="5">2.1.1.100</ecNumber>
    </recommendedName>
</protein>
<dbReference type="GO" id="GO:0032259">
    <property type="term" value="P:methylation"/>
    <property type="evidence" value="ECO:0007669"/>
    <property type="project" value="UniProtKB-KW"/>
</dbReference>
<evidence type="ECO:0000256" key="1">
    <source>
        <dbReference type="ARBA" id="ARBA00004141"/>
    </source>
</evidence>
<keyword evidence="5" id="KW-0949">S-adenosyl-L-methionine</keyword>
<accession>A0A0C3SF24</accession>
<dbReference type="Pfam" id="PF04140">
    <property type="entry name" value="ICMT"/>
    <property type="match status" value="1"/>
</dbReference>
<dbReference type="EMBL" id="KN840447">
    <property type="protein sequence ID" value="KIP11340.1"/>
    <property type="molecule type" value="Genomic_DNA"/>
</dbReference>
<evidence type="ECO:0000313" key="6">
    <source>
        <dbReference type="EMBL" id="KIP11340.1"/>
    </source>
</evidence>
<evidence type="ECO:0000256" key="4">
    <source>
        <dbReference type="ARBA" id="ARBA00023136"/>
    </source>
</evidence>
<dbReference type="GO" id="GO:0004671">
    <property type="term" value="F:protein C-terminal S-isoprenylcysteine carboxyl O-methyltransferase activity"/>
    <property type="evidence" value="ECO:0007669"/>
    <property type="project" value="UniProtKB-EC"/>
</dbReference>
<name>A0A0C3SF24_PHLG1</name>
<comment type="caution">
    <text evidence="5">Lacks conserved residue(s) required for the propagation of feature annotation.</text>
</comment>
<keyword evidence="5" id="KW-0256">Endoplasmic reticulum</keyword>
<keyword evidence="5" id="KW-0489">Methyltransferase</keyword>
<dbReference type="STRING" id="745531.A0A0C3SF24"/>
<dbReference type="GO" id="GO:0005789">
    <property type="term" value="C:endoplasmic reticulum membrane"/>
    <property type="evidence" value="ECO:0007669"/>
    <property type="project" value="UniProtKB-SubCell"/>
</dbReference>
<dbReference type="Gene3D" id="1.20.120.1630">
    <property type="match status" value="1"/>
</dbReference>
<proteinExistence type="inferred from homology"/>
<evidence type="ECO:0000256" key="3">
    <source>
        <dbReference type="ARBA" id="ARBA00022989"/>
    </source>
</evidence>
<dbReference type="EC" id="2.1.1.100" evidence="5"/>
<feature type="transmembrane region" description="Helical" evidence="5">
    <location>
        <begin position="80"/>
        <end position="101"/>
    </location>
</feature>
<evidence type="ECO:0000256" key="5">
    <source>
        <dbReference type="RuleBase" id="RU362022"/>
    </source>
</evidence>
<dbReference type="Proteomes" id="UP000053257">
    <property type="component" value="Unassembled WGS sequence"/>
</dbReference>
<sequence length="134" mass="15062">GTLLMCMGTLLRVLSYRYLGRYFTFELAIKKNHKLVTDGPYAVVRHPSYTGAWLFNLGVGISLLGPGSAYTELGLWQHPVGLIVGLAQLAIIAYIGIAIGLRVQKEDMALKAEFRDQWLTWARRTPCRLIPHVY</sequence>
<keyword evidence="3 5" id="KW-1133">Transmembrane helix</keyword>
<dbReference type="AlphaFoldDB" id="A0A0C3SF24"/>
<dbReference type="HOGENOM" id="CLU_065200_6_2_1"/>
<keyword evidence="5" id="KW-0808">Transferase</keyword>
<dbReference type="InterPro" id="IPR007269">
    <property type="entry name" value="ICMT_MeTrfase"/>
</dbReference>
<comment type="subcellular location">
    <subcellularLocation>
        <location evidence="5">Endoplasmic reticulum membrane</location>
        <topology evidence="5">Multi-pass membrane protein</topology>
    </subcellularLocation>
    <subcellularLocation>
        <location evidence="1">Membrane</location>
        <topology evidence="1">Multi-pass membrane protein</topology>
    </subcellularLocation>
</comment>
<reference evidence="6 7" key="1">
    <citation type="journal article" date="2014" name="PLoS Genet.">
        <title>Analysis of the Phlebiopsis gigantea genome, transcriptome and secretome provides insight into its pioneer colonization strategies of wood.</title>
        <authorList>
            <person name="Hori C."/>
            <person name="Ishida T."/>
            <person name="Igarashi K."/>
            <person name="Samejima M."/>
            <person name="Suzuki H."/>
            <person name="Master E."/>
            <person name="Ferreira P."/>
            <person name="Ruiz-Duenas F.J."/>
            <person name="Held B."/>
            <person name="Canessa P."/>
            <person name="Larrondo L.F."/>
            <person name="Schmoll M."/>
            <person name="Druzhinina I.S."/>
            <person name="Kubicek C.P."/>
            <person name="Gaskell J.A."/>
            <person name="Kersten P."/>
            <person name="St John F."/>
            <person name="Glasner J."/>
            <person name="Sabat G."/>
            <person name="Splinter BonDurant S."/>
            <person name="Syed K."/>
            <person name="Yadav J."/>
            <person name="Mgbeahuruike A.C."/>
            <person name="Kovalchuk A."/>
            <person name="Asiegbu F.O."/>
            <person name="Lackner G."/>
            <person name="Hoffmeister D."/>
            <person name="Rencoret J."/>
            <person name="Gutierrez A."/>
            <person name="Sun H."/>
            <person name="Lindquist E."/>
            <person name="Barry K."/>
            <person name="Riley R."/>
            <person name="Grigoriev I.V."/>
            <person name="Henrissat B."/>
            <person name="Kues U."/>
            <person name="Berka R.M."/>
            <person name="Martinez A.T."/>
            <person name="Covert S.F."/>
            <person name="Blanchette R.A."/>
            <person name="Cullen D."/>
        </authorList>
    </citation>
    <scope>NUCLEOTIDE SEQUENCE [LARGE SCALE GENOMIC DNA]</scope>
    <source>
        <strain evidence="6 7">11061_1 CR5-6</strain>
    </source>
</reference>
<organism evidence="6 7">
    <name type="scientific">Phlebiopsis gigantea (strain 11061_1 CR5-6)</name>
    <name type="common">White-rot fungus</name>
    <name type="synonym">Peniophora gigantea</name>
    <dbReference type="NCBI Taxonomy" id="745531"/>
    <lineage>
        <taxon>Eukaryota</taxon>
        <taxon>Fungi</taxon>
        <taxon>Dikarya</taxon>
        <taxon>Basidiomycota</taxon>
        <taxon>Agaricomycotina</taxon>
        <taxon>Agaricomycetes</taxon>
        <taxon>Polyporales</taxon>
        <taxon>Phanerochaetaceae</taxon>
        <taxon>Phlebiopsis</taxon>
    </lineage>
</organism>
<evidence type="ECO:0000313" key="7">
    <source>
        <dbReference type="Proteomes" id="UP000053257"/>
    </source>
</evidence>
<dbReference type="PANTHER" id="PTHR12714:SF9">
    <property type="entry name" value="PROTEIN-S-ISOPRENYLCYSTEINE O-METHYLTRANSFERASE"/>
    <property type="match status" value="1"/>
</dbReference>
<dbReference type="PANTHER" id="PTHR12714">
    <property type="entry name" value="PROTEIN-S ISOPRENYLCYSTEINE O-METHYLTRANSFERASE"/>
    <property type="match status" value="1"/>
</dbReference>
<keyword evidence="4 5" id="KW-0472">Membrane</keyword>
<dbReference type="OrthoDB" id="422086at2759"/>
<keyword evidence="7" id="KW-1185">Reference proteome</keyword>
<feature type="non-terminal residue" evidence="6">
    <location>
        <position position="1"/>
    </location>
</feature>
<keyword evidence="2 5" id="KW-0812">Transmembrane</keyword>
<evidence type="ECO:0000256" key="2">
    <source>
        <dbReference type="ARBA" id="ARBA00022692"/>
    </source>
</evidence>